<proteinExistence type="predicted"/>
<name>A0A9D9NAG3_9BACT</name>
<organism evidence="1 2">
    <name type="scientific">Candidatus Cryptobacteroides faecipullorum</name>
    <dbReference type="NCBI Taxonomy" id="2840764"/>
    <lineage>
        <taxon>Bacteria</taxon>
        <taxon>Pseudomonadati</taxon>
        <taxon>Bacteroidota</taxon>
        <taxon>Bacteroidia</taxon>
        <taxon>Bacteroidales</taxon>
        <taxon>Candidatus Cryptobacteroides</taxon>
    </lineage>
</organism>
<gene>
    <name evidence="1" type="ORF">IAB99_01125</name>
</gene>
<accession>A0A9D9NAG3</accession>
<comment type="caution">
    <text evidence="1">The sequence shown here is derived from an EMBL/GenBank/DDBJ whole genome shotgun (WGS) entry which is preliminary data.</text>
</comment>
<protein>
    <submittedName>
        <fullName evidence="1">Uncharacterized protein</fullName>
    </submittedName>
</protein>
<dbReference type="AlphaFoldDB" id="A0A9D9NAG3"/>
<dbReference type="EMBL" id="JADIMH010000007">
    <property type="protein sequence ID" value="MBO8466351.1"/>
    <property type="molecule type" value="Genomic_DNA"/>
</dbReference>
<reference evidence="1" key="2">
    <citation type="journal article" date="2021" name="PeerJ">
        <title>Extensive microbial diversity within the chicken gut microbiome revealed by metagenomics and culture.</title>
        <authorList>
            <person name="Gilroy R."/>
            <person name="Ravi A."/>
            <person name="Getino M."/>
            <person name="Pursley I."/>
            <person name="Horton D.L."/>
            <person name="Alikhan N.F."/>
            <person name="Baker D."/>
            <person name="Gharbi K."/>
            <person name="Hall N."/>
            <person name="Watson M."/>
            <person name="Adriaenssens E.M."/>
            <person name="Foster-Nyarko E."/>
            <person name="Jarju S."/>
            <person name="Secka A."/>
            <person name="Antonio M."/>
            <person name="Oren A."/>
            <person name="Chaudhuri R.R."/>
            <person name="La Ragione R."/>
            <person name="Hildebrand F."/>
            <person name="Pallen M.J."/>
        </authorList>
    </citation>
    <scope>NUCLEOTIDE SEQUENCE</scope>
    <source>
        <strain evidence="1">B1-15692</strain>
    </source>
</reference>
<evidence type="ECO:0000313" key="2">
    <source>
        <dbReference type="Proteomes" id="UP000823660"/>
    </source>
</evidence>
<sequence length="236" mass="25817">MLTITATNFGVNPAFLNIKEYHEQNLLLLDGDISVDTTAAEYAGIRPMKLTVADLPFAKSRIATALVTAASDGVNYCTLAKVWIADKNTICIGKILPYKSLGNYTIHLNTIFIPTMVTGPVSLNTSKAYTPQFNKGTGDGVEVLTVENPHWMMFMLKASNLVFDSDDQAVEIQLPGFPSDISINPPIIYNESLWSNLGSKYYPAYLRNGVLTISKAEAADEPEGTGTKFTRIITVR</sequence>
<dbReference type="Proteomes" id="UP000823660">
    <property type="component" value="Unassembled WGS sequence"/>
</dbReference>
<evidence type="ECO:0000313" key="1">
    <source>
        <dbReference type="EMBL" id="MBO8466351.1"/>
    </source>
</evidence>
<reference evidence="1" key="1">
    <citation type="submission" date="2020-10" db="EMBL/GenBank/DDBJ databases">
        <authorList>
            <person name="Gilroy R."/>
        </authorList>
    </citation>
    <scope>NUCLEOTIDE SEQUENCE</scope>
    <source>
        <strain evidence="1">B1-15692</strain>
    </source>
</reference>